<evidence type="ECO:0000313" key="2">
    <source>
        <dbReference type="EMBL" id="PVD34145.1"/>
    </source>
</evidence>
<accession>A0A2T7PL36</accession>
<feature type="region of interest" description="Disordered" evidence="1">
    <location>
        <begin position="137"/>
        <end position="160"/>
    </location>
</feature>
<feature type="compositionally biased region" description="Polar residues" evidence="1">
    <location>
        <begin position="140"/>
        <end position="160"/>
    </location>
</feature>
<evidence type="ECO:0000256" key="1">
    <source>
        <dbReference type="SAM" id="MobiDB-lite"/>
    </source>
</evidence>
<gene>
    <name evidence="2" type="ORF">C0Q70_05408</name>
</gene>
<dbReference type="Proteomes" id="UP000245119">
    <property type="component" value="Linkage Group LG3"/>
</dbReference>
<comment type="caution">
    <text evidence="2">The sequence shown here is derived from an EMBL/GenBank/DDBJ whole genome shotgun (WGS) entry which is preliminary data.</text>
</comment>
<feature type="compositionally biased region" description="Basic and acidic residues" evidence="1">
    <location>
        <begin position="44"/>
        <end position="57"/>
    </location>
</feature>
<dbReference type="EMBL" id="PZQS01000003">
    <property type="protein sequence ID" value="PVD34145.1"/>
    <property type="molecule type" value="Genomic_DNA"/>
</dbReference>
<proteinExistence type="predicted"/>
<sequence length="160" mass="17508">MEDTQENTKSVPSEVKGDGSELLCSVDSETPTHELERMSSSSLCKKDQPDEDLEKRLLSPLEENPVVLEDTTGNLTEQLCEEQGETSKIVKKNALLLACPLPPPGTPSCSSSREGREGSSRFAGSSEGVRYFQNFVPKRNPNSALPNTQFIEFKTSSPES</sequence>
<keyword evidence="3" id="KW-1185">Reference proteome</keyword>
<feature type="region of interest" description="Disordered" evidence="1">
    <location>
        <begin position="1"/>
        <end position="69"/>
    </location>
</feature>
<protein>
    <submittedName>
        <fullName evidence="2">Uncharacterized protein</fullName>
    </submittedName>
</protein>
<feature type="region of interest" description="Disordered" evidence="1">
    <location>
        <begin position="102"/>
        <end position="125"/>
    </location>
</feature>
<reference evidence="2 3" key="1">
    <citation type="submission" date="2018-04" db="EMBL/GenBank/DDBJ databases">
        <title>The genome of golden apple snail Pomacea canaliculata provides insight into stress tolerance and invasive adaptation.</title>
        <authorList>
            <person name="Liu C."/>
            <person name="Liu B."/>
            <person name="Ren Y."/>
            <person name="Zhang Y."/>
            <person name="Wang H."/>
            <person name="Li S."/>
            <person name="Jiang F."/>
            <person name="Yin L."/>
            <person name="Zhang G."/>
            <person name="Qian W."/>
            <person name="Fan W."/>
        </authorList>
    </citation>
    <scope>NUCLEOTIDE SEQUENCE [LARGE SCALE GENOMIC DNA]</scope>
    <source>
        <strain evidence="2">SZHN2017</strain>
        <tissue evidence="2">Muscle</tissue>
    </source>
</reference>
<evidence type="ECO:0000313" key="3">
    <source>
        <dbReference type="Proteomes" id="UP000245119"/>
    </source>
</evidence>
<name>A0A2T7PL36_POMCA</name>
<dbReference type="AlphaFoldDB" id="A0A2T7PL36"/>
<organism evidence="2 3">
    <name type="scientific">Pomacea canaliculata</name>
    <name type="common">Golden apple snail</name>
    <dbReference type="NCBI Taxonomy" id="400727"/>
    <lineage>
        <taxon>Eukaryota</taxon>
        <taxon>Metazoa</taxon>
        <taxon>Spiralia</taxon>
        <taxon>Lophotrochozoa</taxon>
        <taxon>Mollusca</taxon>
        <taxon>Gastropoda</taxon>
        <taxon>Caenogastropoda</taxon>
        <taxon>Architaenioglossa</taxon>
        <taxon>Ampullarioidea</taxon>
        <taxon>Ampullariidae</taxon>
        <taxon>Pomacea</taxon>
    </lineage>
</organism>